<organism evidence="1 2">
    <name type="scientific">Pythium oligandrum</name>
    <name type="common">Mycoparasitic fungus</name>
    <dbReference type="NCBI Taxonomy" id="41045"/>
    <lineage>
        <taxon>Eukaryota</taxon>
        <taxon>Sar</taxon>
        <taxon>Stramenopiles</taxon>
        <taxon>Oomycota</taxon>
        <taxon>Peronosporomycetes</taxon>
        <taxon>Pythiales</taxon>
        <taxon>Pythiaceae</taxon>
        <taxon>Pythium</taxon>
    </lineage>
</organism>
<dbReference type="AlphaFoldDB" id="A0A8K1FPY5"/>
<dbReference type="OrthoDB" id="147348at2759"/>
<comment type="caution">
    <text evidence="1">The sequence shown here is derived from an EMBL/GenBank/DDBJ whole genome shotgun (WGS) entry which is preliminary data.</text>
</comment>
<keyword evidence="2" id="KW-1185">Reference proteome</keyword>
<name>A0A8K1FPY5_PYTOL</name>
<proteinExistence type="predicted"/>
<evidence type="ECO:0000313" key="2">
    <source>
        <dbReference type="Proteomes" id="UP000794436"/>
    </source>
</evidence>
<reference evidence="1" key="1">
    <citation type="submission" date="2019-03" db="EMBL/GenBank/DDBJ databases">
        <title>Long read genome sequence of the mycoparasitic Pythium oligandrum ATCC 38472 isolated from sugarbeet rhizosphere.</title>
        <authorList>
            <person name="Gaulin E."/>
        </authorList>
    </citation>
    <scope>NUCLEOTIDE SEQUENCE</scope>
    <source>
        <strain evidence="1">ATCC 38472_TT</strain>
    </source>
</reference>
<dbReference type="EMBL" id="SPLM01000005">
    <property type="protein sequence ID" value="TMW67382.1"/>
    <property type="molecule type" value="Genomic_DNA"/>
</dbReference>
<gene>
    <name evidence="1" type="ORF">Poli38472_012498</name>
</gene>
<sequence length="95" mass="10905">MATKAKETKEVDYVSKQANLTSQIESERLAAKKWWEEYGTCYLDNAKLEDFTYENRIAALKGKLGSDKYQNATLHTTSADYGCRPPFKECTRKKV</sequence>
<accession>A0A8K1FPY5</accession>
<dbReference type="Proteomes" id="UP000794436">
    <property type="component" value="Unassembled WGS sequence"/>
</dbReference>
<protein>
    <submittedName>
        <fullName evidence="1">Uncharacterized protein</fullName>
    </submittedName>
</protein>
<evidence type="ECO:0000313" key="1">
    <source>
        <dbReference type="EMBL" id="TMW67382.1"/>
    </source>
</evidence>